<keyword evidence="4 6" id="KW-0975">Bacterial flagellum</keyword>
<reference evidence="9 10" key="1">
    <citation type="submission" date="2020-03" db="EMBL/GenBank/DDBJ databases">
        <title>Metabolic flexibility allows generalist bacteria to become dominant in a frequently disturbed ecosystem.</title>
        <authorList>
            <person name="Chen Y.-J."/>
            <person name="Leung P.M."/>
            <person name="Bay S.K."/>
            <person name="Hugenholtz P."/>
            <person name="Kessler A.J."/>
            <person name="Shelley G."/>
            <person name="Waite D.W."/>
            <person name="Cook P.L."/>
            <person name="Greening C."/>
        </authorList>
    </citation>
    <scope>NUCLEOTIDE SEQUENCE [LARGE SCALE GENOMIC DNA]</scope>
    <source>
        <strain evidence="9">SS_bin_28</strain>
    </source>
</reference>
<keyword evidence="9" id="KW-0969">Cilium</keyword>
<evidence type="ECO:0000256" key="2">
    <source>
        <dbReference type="ARBA" id="ARBA00009677"/>
    </source>
</evidence>
<comment type="subcellular location">
    <subcellularLocation>
        <location evidence="1 6">Bacterial flagellum basal body</location>
    </subcellularLocation>
</comment>
<comment type="similarity">
    <text evidence="2">Belongs to the flagella basal body rod proteins family.</text>
</comment>
<dbReference type="Pfam" id="PF06429">
    <property type="entry name" value="Flg_bbr_C"/>
    <property type="match status" value="1"/>
</dbReference>
<feature type="domain" description="Flagellar basal body rod protein N-terminal" evidence="7">
    <location>
        <begin position="7"/>
        <end position="31"/>
    </location>
</feature>
<dbReference type="GO" id="GO:0071978">
    <property type="term" value="P:bacterial-type flagellum-dependent swarming motility"/>
    <property type="evidence" value="ECO:0007669"/>
    <property type="project" value="TreeGrafter"/>
</dbReference>
<evidence type="ECO:0000256" key="3">
    <source>
        <dbReference type="ARBA" id="ARBA00017941"/>
    </source>
</evidence>
<dbReference type="EMBL" id="JABDJR010000223">
    <property type="protein sequence ID" value="NNF06285.1"/>
    <property type="molecule type" value="Genomic_DNA"/>
</dbReference>
<feature type="domain" description="Flagellar basal-body/hook protein C-terminal" evidence="8">
    <location>
        <begin position="79"/>
        <end position="122"/>
    </location>
</feature>
<dbReference type="PROSITE" id="PS00588">
    <property type="entry name" value="FLAGELLA_BB_ROD"/>
    <property type="match status" value="1"/>
</dbReference>
<sequence length="123" mass="13294">MPSLAISAKGMSVQQGFLETIASNIANAETTRMPDGGPYKRQVATSQIGANGELNTTVTEDAAPGRMVYEPSHPDADENGFVEYPNVEVQSELVDLMVVRRLYEANATVFQAAKMMLKSALEI</sequence>
<evidence type="ECO:0000259" key="8">
    <source>
        <dbReference type="Pfam" id="PF06429"/>
    </source>
</evidence>
<dbReference type="InterPro" id="IPR001444">
    <property type="entry name" value="Flag_bb_rod_N"/>
</dbReference>
<evidence type="ECO:0000256" key="5">
    <source>
        <dbReference type="ARBA" id="ARBA00025933"/>
    </source>
</evidence>
<evidence type="ECO:0000256" key="4">
    <source>
        <dbReference type="ARBA" id="ARBA00023143"/>
    </source>
</evidence>
<evidence type="ECO:0000313" key="9">
    <source>
        <dbReference type="EMBL" id="NNF06285.1"/>
    </source>
</evidence>
<dbReference type="PANTHER" id="PTHR30435:SF2">
    <property type="entry name" value="FLAGELLAR BASAL-BODY ROD PROTEIN FLGC"/>
    <property type="match status" value="1"/>
</dbReference>
<protein>
    <recommendedName>
        <fullName evidence="3 6">Flagellar basal-body rod protein FlgC</fullName>
    </recommendedName>
</protein>
<dbReference type="InterPro" id="IPR019776">
    <property type="entry name" value="Flagellar_basal_body_rod_CS"/>
</dbReference>
<dbReference type="Pfam" id="PF00460">
    <property type="entry name" value="Flg_bb_rod"/>
    <property type="match status" value="1"/>
</dbReference>
<comment type="subunit">
    <text evidence="5 6">The basal body constitutes a major portion of the flagellar organelle and consists of four rings (L,P,S, and M) mounted on a central rod. The rod consists of about 26 subunits of FlgG in the distal portion, and FlgB, FlgC and FlgF are thought to build up the proximal portion of the rod with about 6 subunits each.</text>
</comment>
<dbReference type="InterPro" id="IPR006299">
    <property type="entry name" value="FlgC"/>
</dbReference>
<comment type="caution">
    <text evidence="9">The sequence shown here is derived from an EMBL/GenBank/DDBJ whole genome shotgun (WGS) entry which is preliminary data.</text>
</comment>
<keyword evidence="9" id="KW-0966">Cell projection</keyword>
<accession>A0A7Y2EAB2</accession>
<dbReference type="PANTHER" id="PTHR30435">
    <property type="entry name" value="FLAGELLAR PROTEIN"/>
    <property type="match status" value="1"/>
</dbReference>
<dbReference type="NCBIfam" id="TIGR01395">
    <property type="entry name" value="FlgC"/>
    <property type="match status" value="1"/>
</dbReference>
<dbReference type="AlphaFoldDB" id="A0A7Y2EAB2"/>
<evidence type="ECO:0000313" key="10">
    <source>
        <dbReference type="Proteomes" id="UP000547674"/>
    </source>
</evidence>
<evidence type="ECO:0000256" key="6">
    <source>
        <dbReference type="RuleBase" id="RU362062"/>
    </source>
</evidence>
<proteinExistence type="inferred from homology"/>
<name>A0A7Y2EAB2_UNCEI</name>
<organism evidence="9 10">
    <name type="scientific">Eiseniibacteriota bacterium</name>
    <dbReference type="NCBI Taxonomy" id="2212470"/>
    <lineage>
        <taxon>Bacteria</taxon>
        <taxon>Candidatus Eiseniibacteriota</taxon>
    </lineage>
</organism>
<evidence type="ECO:0000259" key="7">
    <source>
        <dbReference type="Pfam" id="PF00460"/>
    </source>
</evidence>
<dbReference type="GO" id="GO:0030694">
    <property type="term" value="C:bacterial-type flagellum basal body, rod"/>
    <property type="evidence" value="ECO:0007669"/>
    <property type="project" value="UniProtKB-UniRule"/>
</dbReference>
<evidence type="ECO:0000256" key="1">
    <source>
        <dbReference type="ARBA" id="ARBA00004117"/>
    </source>
</evidence>
<dbReference type="InterPro" id="IPR010930">
    <property type="entry name" value="Flg_bb/hook_C_dom"/>
</dbReference>
<keyword evidence="9" id="KW-0282">Flagellum</keyword>
<gene>
    <name evidence="9" type="primary">flgC</name>
    <name evidence="9" type="ORF">HKN21_05965</name>
</gene>
<dbReference type="Proteomes" id="UP000547674">
    <property type="component" value="Unassembled WGS sequence"/>
</dbReference>